<keyword evidence="10" id="KW-1185">Reference proteome</keyword>
<evidence type="ECO:0000313" key="10">
    <source>
        <dbReference type="Proteomes" id="UP001610446"/>
    </source>
</evidence>
<comment type="similarity">
    <text evidence="1 8">Belongs to the tannase family.</text>
</comment>
<keyword evidence="3" id="KW-0479">Metal-binding</keyword>
<evidence type="ECO:0000256" key="4">
    <source>
        <dbReference type="ARBA" id="ARBA00022729"/>
    </source>
</evidence>
<evidence type="ECO:0000256" key="1">
    <source>
        <dbReference type="ARBA" id="ARBA00006249"/>
    </source>
</evidence>
<evidence type="ECO:0000313" key="9">
    <source>
        <dbReference type="EMBL" id="KAL2851063.1"/>
    </source>
</evidence>
<dbReference type="EMBL" id="JBFXLU010000032">
    <property type="protein sequence ID" value="KAL2851063.1"/>
    <property type="molecule type" value="Genomic_DNA"/>
</dbReference>
<dbReference type="PANTHER" id="PTHR33938">
    <property type="entry name" value="FERULOYL ESTERASE B-RELATED"/>
    <property type="match status" value="1"/>
</dbReference>
<evidence type="ECO:0000256" key="5">
    <source>
        <dbReference type="ARBA" id="ARBA00022801"/>
    </source>
</evidence>
<evidence type="ECO:0000256" key="7">
    <source>
        <dbReference type="ARBA" id="ARBA00023157"/>
    </source>
</evidence>
<sequence>MGSVPSTSNCSSLAAPQVPGTVITSFVATELHGISKTYPGDSVNEAITTRDLRVCDIKVTLTHPGVNDEVNFQLWLPLTDWNGRFQALGGGGYAGGVGQDGLGNAAAHGFAVGTTDGGGLGENQLTVSPDILSPEGEIDLGVFADFSARSLHELAVVGKAATASFYGKAPHHSYWTGCSNGGRQGYTIAQYYPEDFDGIIAHAPAVRWPSVITSLQWPQIVMDTYRHYPSTCELQYLQNETIATCDKLDGVEDGIISDPFNCPFDPQSLVGRSVECSGRTISISSETAEIFQHIYDGPVSPTGQPLEPGLTWGTTPLYLASTLTLGDDGLGIGIDFPLASQWISIFLEKNKSFNLSSVTIDSFPDYLARAWGEYGGLIGASNPDLAPFHNHGGKLLTFHGLADGLLTARNTLLYRDQVERVMGGGDATDEFYRLFLAPGVDHCAGGNGPVPTRTLDALISWVEHGKAPEVLHGVYKDGNSTTTVTRDVCRYPLVARYDGVGDPNQATSFSCETSFK</sequence>
<accession>A0ABR4KFK0</accession>
<evidence type="ECO:0000256" key="2">
    <source>
        <dbReference type="ARBA" id="ARBA00022487"/>
    </source>
</evidence>
<dbReference type="Gene3D" id="3.40.50.1820">
    <property type="entry name" value="alpha/beta hydrolase"/>
    <property type="match status" value="1"/>
</dbReference>
<gene>
    <name evidence="9" type="ORF">BJY01DRAFT_233032</name>
</gene>
<dbReference type="EC" id="3.1.1.-" evidence="8"/>
<evidence type="ECO:0000256" key="3">
    <source>
        <dbReference type="ARBA" id="ARBA00022723"/>
    </source>
</evidence>
<dbReference type="PANTHER" id="PTHR33938:SF8">
    <property type="entry name" value="CARBOXYLIC ESTER HYDROLASE"/>
    <property type="match status" value="1"/>
</dbReference>
<dbReference type="InterPro" id="IPR011118">
    <property type="entry name" value="Tannase/feruloyl_esterase"/>
</dbReference>
<dbReference type="Pfam" id="PF07519">
    <property type="entry name" value="Tannase"/>
    <property type="match status" value="1"/>
</dbReference>
<organism evidence="9 10">
    <name type="scientific">Aspergillus pseudoustus</name>
    <dbReference type="NCBI Taxonomy" id="1810923"/>
    <lineage>
        <taxon>Eukaryota</taxon>
        <taxon>Fungi</taxon>
        <taxon>Dikarya</taxon>
        <taxon>Ascomycota</taxon>
        <taxon>Pezizomycotina</taxon>
        <taxon>Eurotiomycetes</taxon>
        <taxon>Eurotiomycetidae</taxon>
        <taxon>Eurotiales</taxon>
        <taxon>Aspergillaceae</taxon>
        <taxon>Aspergillus</taxon>
        <taxon>Aspergillus subgen. Nidulantes</taxon>
    </lineage>
</organism>
<evidence type="ECO:0000256" key="6">
    <source>
        <dbReference type="ARBA" id="ARBA00022837"/>
    </source>
</evidence>
<dbReference type="Proteomes" id="UP001610446">
    <property type="component" value="Unassembled WGS sequence"/>
</dbReference>
<dbReference type="InterPro" id="IPR029058">
    <property type="entry name" value="AB_hydrolase_fold"/>
</dbReference>
<keyword evidence="2" id="KW-0719">Serine esterase</keyword>
<name>A0ABR4KFK0_9EURO</name>
<keyword evidence="5 8" id="KW-0378">Hydrolase</keyword>
<dbReference type="SUPFAM" id="SSF53474">
    <property type="entry name" value="alpha/beta-Hydrolases"/>
    <property type="match status" value="1"/>
</dbReference>
<comment type="caution">
    <text evidence="9">The sequence shown here is derived from an EMBL/GenBank/DDBJ whole genome shotgun (WGS) entry which is preliminary data.</text>
</comment>
<keyword evidence="6" id="KW-0106">Calcium</keyword>
<reference evidence="9 10" key="1">
    <citation type="submission" date="2024-07" db="EMBL/GenBank/DDBJ databases">
        <title>Section-level genome sequencing and comparative genomics of Aspergillus sections Usti and Cavernicolus.</title>
        <authorList>
            <consortium name="Lawrence Berkeley National Laboratory"/>
            <person name="Nybo J.L."/>
            <person name="Vesth T.C."/>
            <person name="Theobald S."/>
            <person name="Frisvad J.C."/>
            <person name="Larsen T.O."/>
            <person name="Kjaerboelling I."/>
            <person name="Rothschild-Mancinelli K."/>
            <person name="Lyhne E.K."/>
            <person name="Kogle M.E."/>
            <person name="Barry K."/>
            <person name="Clum A."/>
            <person name="Na H."/>
            <person name="Ledsgaard L."/>
            <person name="Lin J."/>
            <person name="Lipzen A."/>
            <person name="Kuo A."/>
            <person name="Riley R."/>
            <person name="Mondo S."/>
            <person name="Labutti K."/>
            <person name="Haridas S."/>
            <person name="Pangalinan J."/>
            <person name="Salamov A.A."/>
            <person name="Simmons B.A."/>
            <person name="Magnuson J.K."/>
            <person name="Chen J."/>
            <person name="Drula E."/>
            <person name="Henrissat B."/>
            <person name="Wiebenga A."/>
            <person name="Lubbers R.J."/>
            <person name="Gomes A.C."/>
            <person name="Makela M.R."/>
            <person name="Stajich J."/>
            <person name="Grigoriev I.V."/>
            <person name="Mortensen U.H."/>
            <person name="De Vries R.P."/>
            <person name="Baker S.E."/>
            <person name="Andersen M.R."/>
        </authorList>
    </citation>
    <scope>NUCLEOTIDE SEQUENCE [LARGE SCALE GENOMIC DNA]</scope>
    <source>
        <strain evidence="9 10">CBS 123904</strain>
    </source>
</reference>
<keyword evidence="7" id="KW-1015">Disulfide bond</keyword>
<protein>
    <recommendedName>
        <fullName evidence="8">Carboxylic ester hydrolase</fullName>
        <ecNumber evidence="8">3.1.1.-</ecNumber>
    </recommendedName>
</protein>
<keyword evidence="4" id="KW-0732">Signal</keyword>
<evidence type="ECO:0000256" key="8">
    <source>
        <dbReference type="RuleBase" id="RU361238"/>
    </source>
</evidence>
<proteinExistence type="inferred from homology"/>